<feature type="compositionally biased region" description="Polar residues" evidence="15">
    <location>
        <begin position="1"/>
        <end position="11"/>
    </location>
</feature>
<dbReference type="Gene3D" id="3.30.450.20">
    <property type="entry name" value="PAS domain"/>
    <property type="match status" value="2"/>
</dbReference>
<dbReference type="InterPro" id="IPR033479">
    <property type="entry name" value="dCache_1"/>
</dbReference>
<keyword evidence="12" id="KW-0902">Two-component regulatory system</keyword>
<dbReference type="EMBL" id="BMDZ01000033">
    <property type="protein sequence ID" value="GGB45493.1"/>
    <property type="molecule type" value="Genomic_DNA"/>
</dbReference>
<evidence type="ECO:0000256" key="7">
    <source>
        <dbReference type="ARBA" id="ARBA00022692"/>
    </source>
</evidence>
<dbReference type="SUPFAM" id="SSF103190">
    <property type="entry name" value="Sensory domain-like"/>
    <property type="match status" value="1"/>
</dbReference>
<evidence type="ECO:0000256" key="15">
    <source>
        <dbReference type="SAM" id="MobiDB-lite"/>
    </source>
</evidence>
<gene>
    <name evidence="18" type="primary">dctB</name>
    <name evidence="18" type="ORF">GCM10011505_28410</name>
</gene>
<keyword evidence="10" id="KW-0067">ATP-binding</keyword>
<dbReference type="Gene3D" id="3.30.565.10">
    <property type="entry name" value="Histidine kinase-like ATPase, C-terminal domain"/>
    <property type="match status" value="1"/>
</dbReference>
<keyword evidence="13 16" id="KW-0472">Membrane</keyword>
<dbReference type="Pfam" id="PF00512">
    <property type="entry name" value="HisKA"/>
    <property type="match status" value="1"/>
</dbReference>
<dbReference type="InterPro" id="IPR003661">
    <property type="entry name" value="HisK_dim/P_dom"/>
</dbReference>
<evidence type="ECO:0000256" key="16">
    <source>
        <dbReference type="SAM" id="Phobius"/>
    </source>
</evidence>
<protein>
    <recommendedName>
        <fullName evidence="3">histidine kinase</fullName>
        <ecNumber evidence="3">2.7.13.3</ecNumber>
    </recommendedName>
</protein>
<evidence type="ECO:0000256" key="11">
    <source>
        <dbReference type="ARBA" id="ARBA00022989"/>
    </source>
</evidence>
<evidence type="ECO:0000256" key="4">
    <source>
        <dbReference type="ARBA" id="ARBA00022475"/>
    </source>
</evidence>
<evidence type="ECO:0000313" key="19">
    <source>
        <dbReference type="Proteomes" id="UP000603352"/>
    </source>
</evidence>
<evidence type="ECO:0000313" key="18">
    <source>
        <dbReference type="EMBL" id="GGB45493.1"/>
    </source>
</evidence>
<keyword evidence="7 16" id="KW-0812">Transmembrane</keyword>
<evidence type="ECO:0000256" key="8">
    <source>
        <dbReference type="ARBA" id="ARBA00022741"/>
    </source>
</evidence>
<dbReference type="InterPro" id="IPR004358">
    <property type="entry name" value="Sig_transdc_His_kin-like_C"/>
</dbReference>
<keyword evidence="19" id="KW-1185">Reference proteome</keyword>
<dbReference type="RefSeq" id="WP_188578982.1">
    <property type="nucleotide sequence ID" value="NZ_BMDZ01000033.1"/>
</dbReference>
<evidence type="ECO:0000256" key="1">
    <source>
        <dbReference type="ARBA" id="ARBA00000085"/>
    </source>
</evidence>
<dbReference type="PRINTS" id="PR00344">
    <property type="entry name" value="BCTRLSENSOR"/>
</dbReference>
<dbReference type="Gene3D" id="1.10.287.130">
    <property type="match status" value="1"/>
</dbReference>
<dbReference type="PANTHER" id="PTHR43065">
    <property type="entry name" value="SENSOR HISTIDINE KINASE"/>
    <property type="match status" value="1"/>
</dbReference>
<comment type="caution">
    <text evidence="18">The sequence shown here is derived from an EMBL/GenBank/DDBJ whole genome shotgun (WGS) entry which is preliminary data.</text>
</comment>
<dbReference type="InterPro" id="IPR017055">
    <property type="entry name" value="Sig_transdc_His_kinase_DctB"/>
</dbReference>
<evidence type="ECO:0000256" key="12">
    <source>
        <dbReference type="ARBA" id="ARBA00023012"/>
    </source>
</evidence>
<dbReference type="SMART" id="SM00388">
    <property type="entry name" value="HisKA"/>
    <property type="match status" value="1"/>
</dbReference>
<comment type="subcellular location">
    <subcellularLocation>
        <location evidence="2">Cell membrane</location>
        <topology evidence="2">Multi-pass membrane protein</topology>
    </subcellularLocation>
</comment>
<dbReference type="InterPro" id="IPR036890">
    <property type="entry name" value="HATPase_C_sf"/>
</dbReference>
<dbReference type="EC" id="2.7.13.3" evidence="3"/>
<feature type="coiled-coil region" evidence="14">
    <location>
        <begin position="343"/>
        <end position="398"/>
    </location>
</feature>
<keyword evidence="11 16" id="KW-1133">Transmembrane helix</keyword>
<evidence type="ECO:0000256" key="13">
    <source>
        <dbReference type="ARBA" id="ARBA00023136"/>
    </source>
</evidence>
<proteinExistence type="predicted"/>
<keyword evidence="4" id="KW-1003">Cell membrane</keyword>
<evidence type="ECO:0000256" key="2">
    <source>
        <dbReference type="ARBA" id="ARBA00004651"/>
    </source>
</evidence>
<evidence type="ECO:0000256" key="6">
    <source>
        <dbReference type="ARBA" id="ARBA00022679"/>
    </source>
</evidence>
<dbReference type="InterPro" id="IPR005467">
    <property type="entry name" value="His_kinase_dom"/>
</dbReference>
<dbReference type="CDD" id="cd00082">
    <property type="entry name" value="HisKA"/>
    <property type="match status" value="1"/>
</dbReference>
<accession>A0ABQ1IN17</accession>
<feature type="transmembrane region" description="Helical" evidence="16">
    <location>
        <begin position="29"/>
        <end position="48"/>
    </location>
</feature>
<dbReference type="SUPFAM" id="SSF55874">
    <property type="entry name" value="ATPase domain of HSP90 chaperone/DNA topoisomerase II/histidine kinase"/>
    <property type="match status" value="1"/>
</dbReference>
<organism evidence="18 19">
    <name type="scientific">Tistrella bauzanensis</name>
    <dbReference type="NCBI Taxonomy" id="657419"/>
    <lineage>
        <taxon>Bacteria</taxon>
        <taxon>Pseudomonadati</taxon>
        <taxon>Pseudomonadota</taxon>
        <taxon>Alphaproteobacteria</taxon>
        <taxon>Geminicoccales</taxon>
        <taxon>Geminicoccaceae</taxon>
        <taxon>Tistrella</taxon>
    </lineage>
</organism>
<name>A0ABQ1IN17_9PROT</name>
<evidence type="ECO:0000256" key="14">
    <source>
        <dbReference type="SAM" id="Coils"/>
    </source>
</evidence>
<dbReference type="Pfam" id="PF02743">
    <property type="entry name" value="dCache_1"/>
    <property type="match status" value="1"/>
</dbReference>
<dbReference type="InterPro" id="IPR036097">
    <property type="entry name" value="HisK_dim/P_sf"/>
</dbReference>
<evidence type="ECO:0000256" key="5">
    <source>
        <dbReference type="ARBA" id="ARBA00022553"/>
    </source>
</evidence>
<keyword evidence="6" id="KW-0808">Transferase</keyword>
<feature type="domain" description="Histidine kinase" evidence="17">
    <location>
        <begin position="414"/>
        <end position="634"/>
    </location>
</feature>
<evidence type="ECO:0000259" key="17">
    <source>
        <dbReference type="PROSITE" id="PS50109"/>
    </source>
</evidence>
<keyword evidence="14" id="KW-0175">Coiled coil</keyword>
<reference evidence="19" key="1">
    <citation type="journal article" date="2019" name="Int. J. Syst. Evol. Microbiol.">
        <title>The Global Catalogue of Microorganisms (GCM) 10K type strain sequencing project: providing services to taxonomists for standard genome sequencing and annotation.</title>
        <authorList>
            <consortium name="The Broad Institute Genomics Platform"/>
            <consortium name="The Broad Institute Genome Sequencing Center for Infectious Disease"/>
            <person name="Wu L."/>
            <person name="Ma J."/>
        </authorList>
    </citation>
    <scope>NUCLEOTIDE SEQUENCE [LARGE SCALE GENOMIC DNA]</scope>
    <source>
        <strain evidence="19">CGMCC 1.10188</strain>
    </source>
</reference>
<dbReference type="SUPFAM" id="SSF47384">
    <property type="entry name" value="Homodimeric domain of signal transducing histidine kinase"/>
    <property type="match status" value="1"/>
</dbReference>
<evidence type="ECO:0000256" key="9">
    <source>
        <dbReference type="ARBA" id="ARBA00022777"/>
    </source>
</evidence>
<feature type="region of interest" description="Disordered" evidence="15">
    <location>
        <begin position="1"/>
        <end position="22"/>
    </location>
</feature>
<dbReference type="InterPro" id="IPR003594">
    <property type="entry name" value="HATPase_dom"/>
</dbReference>
<dbReference type="Proteomes" id="UP000603352">
    <property type="component" value="Unassembled WGS sequence"/>
</dbReference>
<dbReference type="SMART" id="SM00387">
    <property type="entry name" value="HATPase_c"/>
    <property type="match status" value="1"/>
</dbReference>
<dbReference type="InterPro" id="IPR029151">
    <property type="entry name" value="Sensor-like_sf"/>
</dbReference>
<keyword evidence="9" id="KW-0418">Kinase</keyword>
<keyword evidence="5" id="KW-0597">Phosphoprotein</keyword>
<dbReference type="PIRSF" id="PIRSF036431">
    <property type="entry name" value="STHK_DctB"/>
    <property type="match status" value="1"/>
</dbReference>
<evidence type="ECO:0000256" key="3">
    <source>
        <dbReference type="ARBA" id="ARBA00012438"/>
    </source>
</evidence>
<comment type="catalytic activity">
    <reaction evidence="1">
        <text>ATP + protein L-histidine = ADP + protein N-phospho-L-histidine.</text>
        <dbReference type="EC" id="2.7.13.3"/>
    </reaction>
</comment>
<dbReference type="Gene3D" id="6.10.250.3020">
    <property type="match status" value="1"/>
</dbReference>
<evidence type="ECO:0000256" key="10">
    <source>
        <dbReference type="ARBA" id="ARBA00022840"/>
    </source>
</evidence>
<keyword evidence="8" id="KW-0547">Nucleotide-binding</keyword>
<dbReference type="PANTHER" id="PTHR43065:SF46">
    <property type="entry name" value="C4-DICARBOXYLATE TRANSPORT SENSOR PROTEIN DCTB"/>
    <property type="match status" value="1"/>
</dbReference>
<sequence length="634" mass="67323">MTSSTARTETASPPAPPHRPRPARRGRGWLLFLLIWLGAGGLLVWQAGQIARDQATTDLTVAGQTAIALHVEALAAEIDKQRALPVVLATDPDALAVLRAPADATAVMALNRKLEALSTATRAAVIYLIDSDGMTIAASNWQGPASFIGNDYGFRPYYAVAMAEGAAEHFAMGTVSHRPGMYLARRIQAADGRRLGVMVVKIEFDRIEQLWRAAPDRIFATDARGVVLVTGIDAWRFRSLTPLPQETRSAIRASLQYGDAPLDPLPLALDTGMGKPLVHLTTPMAAGSRLLHIRSAMPDIGWTLHLLSPADQPLNRAAANARTIVTTLVTLLAAATAALLYRRQQLRARVAAADDARAQLEAAVRDRTADLASTNATLEAEMEERRLAEAAARQMQDDLVQASRLAVLGQIAASVAHEINQPVAAIRAFADNAAAFLDRDRPQAARDNLVRIAGLTDRIGAITGQLRGFARKSAPTPTPVAVTEAVDGALLLLGHRLRAHAVALDLDMPVDAADARVMADRVRLEQVLVNLIGNALDAVADGPEPRISISLRRAKGRIALAVADNGPGLPLEIRAGLFLPFRTTKPDGLGLGLVISADLVREMGGTLTAGPPATDDGSPGRGGAQFILDLPEVS</sequence>
<dbReference type="Pfam" id="PF02518">
    <property type="entry name" value="HATPase_c"/>
    <property type="match status" value="1"/>
</dbReference>
<dbReference type="PROSITE" id="PS50109">
    <property type="entry name" value="HIS_KIN"/>
    <property type="match status" value="1"/>
</dbReference>